<dbReference type="EMBL" id="MK500375">
    <property type="protein sequence ID" value="QBK88097.1"/>
    <property type="molecule type" value="Genomic_DNA"/>
</dbReference>
<sequence length="40" mass="4293">MDLANNRIDDPRVLDVLKAMPELKVTTATTATATATTMTT</sequence>
<evidence type="ECO:0000313" key="1">
    <source>
        <dbReference type="EMBL" id="QBK88097.1"/>
    </source>
</evidence>
<reference evidence="1" key="1">
    <citation type="journal article" date="2019" name="MBio">
        <title>Virus Genomes from Deep Sea Sediments Expand the Ocean Megavirome and Support Independent Origins of Viral Gigantism.</title>
        <authorList>
            <person name="Backstrom D."/>
            <person name="Yutin N."/>
            <person name="Jorgensen S.L."/>
            <person name="Dharamshi J."/>
            <person name="Homa F."/>
            <person name="Zaremba-Niedwiedzka K."/>
            <person name="Spang A."/>
            <person name="Wolf Y.I."/>
            <person name="Koonin E.V."/>
            <person name="Ettema T.J."/>
        </authorList>
    </citation>
    <scope>NUCLEOTIDE SEQUENCE</scope>
</reference>
<organism evidence="1">
    <name type="scientific">Marseillevirus LCMAC202</name>
    <dbReference type="NCBI Taxonomy" id="2506606"/>
    <lineage>
        <taxon>Viruses</taxon>
        <taxon>Varidnaviria</taxon>
        <taxon>Bamfordvirae</taxon>
        <taxon>Nucleocytoviricota</taxon>
        <taxon>Megaviricetes</taxon>
        <taxon>Pimascovirales</taxon>
        <taxon>Pimascovirales incertae sedis</taxon>
        <taxon>Marseilleviridae</taxon>
    </lineage>
</organism>
<accession>A0A481YZ55</accession>
<proteinExistence type="predicted"/>
<protein>
    <submittedName>
        <fullName evidence="1">Uncharacterized protein</fullName>
    </submittedName>
</protein>
<name>A0A481YZ55_9VIRU</name>
<gene>
    <name evidence="1" type="ORF">LCMAC202_04590</name>
</gene>